<evidence type="ECO:0000313" key="2">
    <source>
        <dbReference type="Proteomes" id="UP000799764"/>
    </source>
</evidence>
<gene>
    <name evidence="1" type="ORF">P171DRAFT_524346</name>
</gene>
<dbReference type="OrthoDB" id="3935714at2759"/>
<sequence>MFSRDDILEIYGALPPKKTPQSEKSEGLPLLIRTISGHSFITAHGLRQDFERIVTTGAARIPVKSASSALDAEFDVVLQLTRENPTLALLSQDGSSIIPREERDAIVKDVEDMLAKELVFKADFTQSRDIHQECLGSILRIPSIKESLADDTKDYLLGKAYSTALTDDMDKKLMSGLENNETIVFSPQSLPGTPPTWLVQQHLDQLSSNTVNGDALSSQLHIKQEGDVIYCTPKQSLLSQRDEVVAELQSGNVFALDLGNFGRTFRELYTSSEALEKHLLQSPSVIILGASAVSTERLSKVAGDAKRILGEQAYLDLNTMITPDVPRDIEELVLDNVTQTILTTVPDDGDATLRLGNYLLKSRTYDLLQQVVSSIAKTQANLQWDSLKATPDKELKFQMVDVLAAVSESKHESGDMLLTVAQQKESEIAAGEQFSITISDLESKNESDFSVFWAEKVSQRVYNYREGLKVIEETKLNEQLTDLLSSYLQKDLLPEAVSKARSQGLLRSRRTRKNFGRFEATLKTSKSDLTSILSTLEKFGKKQGLTETDAEAAEVAKKTSIQDMVRRMQKPKTDAPLMFLSLVVILFAKHYEGVVYATGKFAPKLLKQLKTKLGEAYEQVEKWKELAKAGTLSKDDRLSMVQMAEEATGRISSGTSPCLSITLRDTTL</sequence>
<dbReference type="EMBL" id="MU001507">
    <property type="protein sequence ID" value="KAF2440258.1"/>
    <property type="molecule type" value="Genomic_DNA"/>
</dbReference>
<protein>
    <submittedName>
        <fullName evidence="1">Uncharacterized protein</fullName>
    </submittedName>
</protein>
<reference evidence="1" key="1">
    <citation type="journal article" date="2020" name="Stud. Mycol.">
        <title>101 Dothideomycetes genomes: a test case for predicting lifestyles and emergence of pathogens.</title>
        <authorList>
            <person name="Haridas S."/>
            <person name="Albert R."/>
            <person name="Binder M."/>
            <person name="Bloem J."/>
            <person name="Labutti K."/>
            <person name="Salamov A."/>
            <person name="Andreopoulos B."/>
            <person name="Baker S."/>
            <person name="Barry K."/>
            <person name="Bills G."/>
            <person name="Bluhm B."/>
            <person name="Cannon C."/>
            <person name="Castanera R."/>
            <person name="Culley D."/>
            <person name="Daum C."/>
            <person name="Ezra D."/>
            <person name="Gonzalez J."/>
            <person name="Henrissat B."/>
            <person name="Kuo A."/>
            <person name="Liang C."/>
            <person name="Lipzen A."/>
            <person name="Lutzoni F."/>
            <person name="Magnuson J."/>
            <person name="Mondo S."/>
            <person name="Nolan M."/>
            <person name="Ohm R."/>
            <person name="Pangilinan J."/>
            <person name="Park H.-J."/>
            <person name="Ramirez L."/>
            <person name="Alfaro M."/>
            <person name="Sun H."/>
            <person name="Tritt A."/>
            <person name="Yoshinaga Y."/>
            <person name="Zwiers L.-H."/>
            <person name="Turgeon B."/>
            <person name="Goodwin S."/>
            <person name="Spatafora J."/>
            <person name="Crous P."/>
            <person name="Grigoriev I."/>
        </authorList>
    </citation>
    <scope>NUCLEOTIDE SEQUENCE</scope>
    <source>
        <strain evidence="1">CBS 690.94</strain>
    </source>
</reference>
<evidence type="ECO:0000313" key="1">
    <source>
        <dbReference type="EMBL" id="KAF2440258.1"/>
    </source>
</evidence>
<dbReference type="AlphaFoldDB" id="A0A9P4U8J4"/>
<keyword evidence="2" id="KW-1185">Reference proteome</keyword>
<comment type="caution">
    <text evidence="1">The sequence shown here is derived from an EMBL/GenBank/DDBJ whole genome shotgun (WGS) entry which is preliminary data.</text>
</comment>
<organism evidence="1 2">
    <name type="scientific">Karstenula rhodostoma CBS 690.94</name>
    <dbReference type="NCBI Taxonomy" id="1392251"/>
    <lineage>
        <taxon>Eukaryota</taxon>
        <taxon>Fungi</taxon>
        <taxon>Dikarya</taxon>
        <taxon>Ascomycota</taxon>
        <taxon>Pezizomycotina</taxon>
        <taxon>Dothideomycetes</taxon>
        <taxon>Pleosporomycetidae</taxon>
        <taxon>Pleosporales</taxon>
        <taxon>Massarineae</taxon>
        <taxon>Didymosphaeriaceae</taxon>
        <taxon>Karstenula</taxon>
    </lineage>
</organism>
<name>A0A9P4U8J4_9PLEO</name>
<accession>A0A9P4U8J4</accession>
<proteinExistence type="predicted"/>
<dbReference type="Proteomes" id="UP000799764">
    <property type="component" value="Unassembled WGS sequence"/>
</dbReference>